<dbReference type="GO" id="GO:0015171">
    <property type="term" value="F:amino acid transmembrane transporter activity"/>
    <property type="evidence" value="ECO:0007669"/>
    <property type="project" value="TreeGrafter"/>
</dbReference>
<feature type="transmembrane region" description="Helical" evidence="6">
    <location>
        <begin position="198"/>
        <end position="220"/>
    </location>
</feature>
<sequence length="224" mass="24441">MTTLASSLLTLCLVHLIGLMSPGPDFALVTQYTARYGRITGLIIAVGLAVGIGVHTLLSLFGISLFIQHSPQLFSIVQLLGGSYLLWLAYKSLSGLIKTRTMANTSCEQNPTHLTIEATTLSMPKAFFTGVMTNLFNPKALVFFVSLFTSLLPGHMSLGLKGMIWFLMVSLAFLWFGLVAFSLSFAKMERHLKKYSPVIDAICGVLFLFVGGTILSQLFLNHSI</sequence>
<evidence type="ECO:0000256" key="4">
    <source>
        <dbReference type="ARBA" id="ARBA00022989"/>
    </source>
</evidence>
<dbReference type="EMBL" id="CP162601">
    <property type="protein sequence ID" value="XDK25020.1"/>
    <property type="molecule type" value="Genomic_DNA"/>
</dbReference>
<evidence type="ECO:0000256" key="5">
    <source>
        <dbReference type="ARBA" id="ARBA00023136"/>
    </source>
</evidence>
<proteinExistence type="predicted"/>
<dbReference type="KEGG" id="vih:AB0763_12900"/>
<dbReference type="PIRSF" id="PIRSF006324">
    <property type="entry name" value="LeuE"/>
    <property type="match status" value="1"/>
</dbReference>
<evidence type="ECO:0000256" key="3">
    <source>
        <dbReference type="ARBA" id="ARBA00022692"/>
    </source>
</evidence>
<name>A0AB39HG01_9VIBR</name>
<feature type="transmembrane region" description="Helical" evidence="6">
    <location>
        <begin position="43"/>
        <end position="66"/>
    </location>
</feature>
<dbReference type="RefSeq" id="WP_306102410.1">
    <property type="nucleotide sequence ID" value="NZ_CP162601.1"/>
</dbReference>
<comment type="subcellular location">
    <subcellularLocation>
        <location evidence="1">Cell membrane</location>
        <topology evidence="1">Multi-pass membrane protein</topology>
    </subcellularLocation>
</comment>
<dbReference type="PANTHER" id="PTHR30086">
    <property type="entry name" value="ARGININE EXPORTER PROTEIN ARGO"/>
    <property type="match status" value="1"/>
</dbReference>
<feature type="transmembrane region" description="Helical" evidence="6">
    <location>
        <begin position="164"/>
        <end position="186"/>
    </location>
</feature>
<keyword evidence="5 6" id="KW-0472">Membrane</keyword>
<dbReference type="AlphaFoldDB" id="A0AB39HG01"/>
<dbReference type="PANTHER" id="PTHR30086:SF17">
    <property type="entry name" value="LYSE FAMILY TRANSLOCATOR"/>
    <property type="match status" value="1"/>
</dbReference>
<dbReference type="InterPro" id="IPR001123">
    <property type="entry name" value="LeuE-type"/>
</dbReference>
<keyword evidence="4 6" id="KW-1133">Transmembrane helix</keyword>
<gene>
    <name evidence="7" type="ORF">AB0763_12900</name>
</gene>
<keyword evidence="3 6" id="KW-0812">Transmembrane</keyword>
<evidence type="ECO:0000313" key="7">
    <source>
        <dbReference type="EMBL" id="XDK25020.1"/>
    </source>
</evidence>
<dbReference type="Pfam" id="PF01810">
    <property type="entry name" value="LysE"/>
    <property type="match status" value="1"/>
</dbReference>
<evidence type="ECO:0000256" key="6">
    <source>
        <dbReference type="SAM" id="Phobius"/>
    </source>
</evidence>
<organism evidence="7">
    <name type="scientific">Vibrio sp. HB236076</name>
    <dbReference type="NCBI Taxonomy" id="3232307"/>
    <lineage>
        <taxon>Bacteria</taxon>
        <taxon>Pseudomonadati</taxon>
        <taxon>Pseudomonadota</taxon>
        <taxon>Gammaproteobacteria</taxon>
        <taxon>Vibrionales</taxon>
        <taxon>Vibrionaceae</taxon>
        <taxon>Vibrio</taxon>
    </lineage>
</organism>
<dbReference type="GO" id="GO:0005886">
    <property type="term" value="C:plasma membrane"/>
    <property type="evidence" value="ECO:0007669"/>
    <property type="project" value="UniProtKB-SubCell"/>
</dbReference>
<protein>
    <submittedName>
        <fullName evidence="7">LysE family translocator</fullName>
    </submittedName>
</protein>
<reference evidence="7" key="1">
    <citation type="submission" date="2024-07" db="EMBL/GenBank/DDBJ databases">
        <title>Genome Analysis of a Potential Novel Vibrio Species Secreting pH- and Thermo-stable Alginate Lyase and its Application in Producing Alginate Oligosaccharides.</title>
        <authorList>
            <person name="Huang H."/>
            <person name="Bao K."/>
        </authorList>
    </citation>
    <scope>NUCLEOTIDE SEQUENCE</scope>
    <source>
        <strain evidence="7">HB236076</strain>
    </source>
</reference>
<keyword evidence="2" id="KW-1003">Cell membrane</keyword>
<accession>A0AB39HG01</accession>
<feature type="transmembrane region" description="Helical" evidence="6">
    <location>
        <begin position="73"/>
        <end position="90"/>
    </location>
</feature>
<evidence type="ECO:0000256" key="2">
    <source>
        <dbReference type="ARBA" id="ARBA00022475"/>
    </source>
</evidence>
<evidence type="ECO:0000256" key="1">
    <source>
        <dbReference type="ARBA" id="ARBA00004651"/>
    </source>
</evidence>